<dbReference type="SUPFAM" id="SSF48264">
    <property type="entry name" value="Cytochrome P450"/>
    <property type="match status" value="1"/>
</dbReference>
<evidence type="ECO:0000256" key="5">
    <source>
        <dbReference type="ARBA" id="ARBA00023004"/>
    </source>
</evidence>
<evidence type="ECO:0000256" key="4">
    <source>
        <dbReference type="ARBA" id="ARBA00022723"/>
    </source>
</evidence>
<dbReference type="GO" id="GO:0004497">
    <property type="term" value="F:monooxygenase activity"/>
    <property type="evidence" value="ECO:0007669"/>
    <property type="project" value="UniProtKB-KW"/>
</dbReference>
<dbReference type="InterPro" id="IPR036396">
    <property type="entry name" value="Cyt_P450_sf"/>
</dbReference>
<comment type="caution">
    <text evidence="8">The sequence shown here is derived from an EMBL/GenBank/DDBJ whole genome shotgun (WGS) entry which is preliminary data.</text>
</comment>
<dbReference type="OrthoDB" id="3934656at2759"/>
<dbReference type="Gene3D" id="1.10.630.10">
    <property type="entry name" value="Cytochrome P450"/>
    <property type="match status" value="1"/>
</dbReference>
<evidence type="ECO:0008006" key="10">
    <source>
        <dbReference type="Google" id="ProtNLM"/>
    </source>
</evidence>
<dbReference type="InterPro" id="IPR050121">
    <property type="entry name" value="Cytochrome_P450_monoxygenase"/>
</dbReference>
<dbReference type="InterPro" id="IPR002401">
    <property type="entry name" value="Cyt_P450_E_grp-I"/>
</dbReference>
<gene>
    <name evidence="8" type="ORF">CSOL1703_00014101</name>
</gene>
<keyword evidence="7" id="KW-0560">Oxidoreductase</keyword>
<evidence type="ECO:0000256" key="6">
    <source>
        <dbReference type="PIRSR" id="PIRSR602401-1"/>
    </source>
</evidence>
<feature type="non-terminal residue" evidence="8">
    <location>
        <position position="1"/>
    </location>
</feature>
<evidence type="ECO:0000256" key="7">
    <source>
        <dbReference type="RuleBase" id="RU000461"/>
    </source>
</evidence>
<dbReference type="Pfam" id="PF00067">
    <property type="entry name" value="p450"/>
    <property type="match status" value="1"/>
</dbReference>
<dbReference type="EMBL" id="CABFOC020000038">
    <property type="protein sequence ID" value="CAH0050855.1"/>
    <property type="molecule type" value="Genomic_DNA"/>
</dbReference>
<evidence type="ECO:0000313" key="9">
    <source>
        <dbReference type="Proteomes" id="UP000775872"/>
    </source>
</evidence>
<dbReference type="PRINTS" id="PR00385">
    <property type="entry name" value="P450"/>
</dbReference>
<dbReference type="PROSITE" id="PS00086">
    <property type="entry name" value="CYTOCHROME_P450"/>
    <property type="match status" value="1"/>
</dbReference>
<feature type="binding site" description="axial binding residue" evidence="6">
    <location>
        <position position="467"/>
    </location>
    <ligand>
        <name>heme</name>
        <dbReference type="ChEBI" id="CHEBI:30413"/>
    </ligand>
    <ligandPart>
        <name>Fe</name>
        <dbReference type="ChEBI" id="CHEBI:18248"/>
    </ligandPart>
</feature>
<evidence type="ECO:0000256" key="2">
    <source>
        <dbReference type="ARBA" id="ARBA00010617"/>
    </source>
</evidence>
<evidence type="ECO:0000256" key="1">
    <source>
        <dbReference type="ARBA" id="ARBA00001971"/>
    </source>
</evidence>
<comment type="similarity">
    <text evidence="2 7">Belongs to the cytochrome P450 family.</text>
</comment>
<organism evidence="8 9">
    <name type="scientific">Clonostachys solani</name>
    <dbReference type="NCBI Taxonomy" id="160281"/>
    <lineage>
        <taxon>Eukaryota</taxon>
        <taxon>Fungi</taxon>
        <taxon>Dikarya</taxon>
        <taxon>Ascomycota</taxon>
        <taxon>Pezizomycotina</taxon>
        <taxon>Sordariomycetes</taxon>
        <taxon>Hypocreomycetidae</taxon>
        <taxon>Hypocreales</taxon>
        <taxon>Bionectriaceae</taxon>
        <taxon>Clonostachys</taxon>
    </lineage>
</organism>
<dbReference type="GO" id="GO:0020037">
    <property type="term" value="F:heme binding"/>
    <property type="evidence" value="ECO:0007669"/>
    <property type="project" value="InterPro"/>
</dbReference>
<dbReference type="InterPro" id="IPR001128">
    <property type="entry name" value="Cyt_P450"/>
</dbReference>
<dbReference type="PRINTS" id="PR00463">
    <property type="entry name" value="EP450I"/>
</dbReference>
<keyword evidence="7" id="KW-0503">Monooxygenase</keyword>
<keyword evidence="9" id="KW-1185">Reference proteome</keyword>
<keyword evidence="5 6" id="KW-0408">Iron</keyword>
<reference evidence="8" key="1">
    <citation type="submission" date="2021-10" db="EMBL/GenBank/DDBJ databases">
        <authorList>
            <person name="Piombo E."/>
        </authorList>
    </citation>
    <scope>NUCLEOTIDE SEQUENCE</scope>
</reference>
<dbReference type="GO" id="GO:0005506">
    <property type="term" value="F:iron ion binding"/>
    <property type="evidence" value="ECO:0007669"/>
    <property type="project" value="InterPro"/>
</dbReference>
<dbReference type="PANTHER" id="PTHR24305">
    <property type="entry name" value="CYTOCHROME P450"/>
    <property type="match status" value="1"/>
</dbReference>
<dbReference type="GO" id="GO:0016705">
    <property type="term" value="F:oxidoreductase activity, acting on paired donors, with incorporation or reduction of molecular oxygen"/>
    <property type="evidence" value="ECO:0007669"/>
    <property type="project" value="InterPro"/>
</dbReference>
<keyword evidence="4 6" id="KW-0479">Metal-binding</keyword>
<evidence type="ECO:0000313" key="8">
    <source>
        <dbReference type="EMBL" id="CAH0050855.1"/>
    </source>
</evidence>
<protein>
    <recommendedName>
        <fullName evidence="10">Pisatin demethylase</fullName>
    </recommendedName>
</protein>
<dbReference type="FunFam" id="1.10.630.10:FF:000050">
    <property type="entry name" value="Cytochrome P450 monooxygenase"/>
    <property type="match status" value="1"/>
</dbReference>
<dbReference type="InterPro" id="IPR017972">
    <property type="entry name" value="Cyt_P450_CS"/>
</dbReference>
<proteinExistence type="inferred from homology"/>
<name>A0A9N9Z8P5_9HYPO</name>
<comment type="cofactor">
    <cofactor evidence="1 6">
        <name>heme</name>
        <dbReference type="ChEBI" id="CHEBI:30413"/>
    </cofactor>
</comment>
<dbReference type="CDD" id="cd11060">
    <property type="entry name" value="CYP57A1-like"/>
    <property type="match status" value="1"/>
</dbReference>
<sequence length="539" mass="61163">MLLFELLLGHLWLAGASVIGAILAKLAYNKYGHGISQLPGPFMASITDFWRLFVVWGRRPDITHAALHHRYGHFVRLGPNAVSVSDPSAVREIYGLASGFKKSEFYTVQQTLSKGKPLFTLFTSTDEKFHAKLRRAVSSAYAMSTLVQFESYVDSTTTAFFQQIDARFLNATKPCDLGKWLQYYAFDVIGELTYSKRLGFLDGGNDVGGIISSIEWMLDYASVIGQMPVLDKLFLKNPFRLLLSKFGLIGSSTPMVEFARERFSERVNLDTGEEKALVNMEGSSTRQDFLSRFLRAHDKDPDFIPHQRVLALTVANIFAGSDTTAISLRTIFYFLLKHPQELERLLGELDEQKRTGGFKRTDGLVDWEEVRDLPVLGAVIKEALRIHPAAGLTLERITPPEGVQVSGRFIPGGTIIGCNAWVLHRDASVFGHDAEQFRPLRWFEATSEQRRLMESCLFTFGAGSRTCIGKNISYLDMYKLVPALLMRYQLRLPEENWEWTLHNAWFIKQTNFHVYFKARQDTLPKNVLSKEYSQRPMSP</sequence>
<dbReference type="PANTHER" id="PTHR24305:SF232">
    <property type="entry name" value="P450, PUTATIVE (EUROFUNG)-RELATED"/>
    <property type="match status" value="1"/>
</dbReference>
<dbReference type="AlphaFoldDB" id="A0A9N9Z8P5"/>
<keyword evidence="3 6" id="KW-0349">Heme</keyword>
<accession>A0A9N9Z8P5</accession>
<dbReference type="Proteomes" id="UP000775872">
    <property type="component" value="Unassembled WGS sequence"/>
</dbReference>
<evidence type="ECO:0000256" key="3">
    <source>
        <dbReference type="ARBA" id="ARBA00022617"/>
    </source>
</evidence>